<evidence type="ECO:0000256" key="7">
    <source>
        <dbReference type="ARBA" id="ARBA00023014"/>
    </source>
</evidence>
<accession>A0A1X7H981</accession>
<gene>
    <name evidence="10" type="ORF">SAMN06295900_12410</name>
</gene>
<keyword evidence="4" id="KW-0479">Metal-binding</keyword>
<keyword evidence="7" id="KW-0411">Iron-sulfur</keyword>
<evidence type="ECO:0000259" key="9">
    <source>
        <dbReference type="PROSITE" id="PS51085"/>
    </source>
</evidence>
<dbReference type="RefSeq" id="WP_085230740.1">
    <property type="nucleotide sequence ID" value="NZ_BSQD01000004.1"/>
</dbReference>
<reference evidence="11" key="1">
    <citation type="submission" date="2017-04" db="EMBL/GenBank/DDBJ databases">
        <authorList>
            <person name="Varghese N."/>
            <person name="Submissions S."/>
        </authorList>
    </citation>
    <scope>NUCLEOTIDE SEQUENCE [LARGE SCALE GENOMIC DNA]</scope>
    <source>
        <strain evidence="11">Ballard 720</strain>
    </source>
</reference>
<dbReference type="InterPro" id="IPR036010">
    <property type="entry name" value="2Fe-2S_ferredoxin-like_sf"/>
</dbReference>
<dbReference type="PROSITE" id="PS51085">
    <property type="entry name" value="2FE2S_FER_2"/>
    <property type="match status" value="1"/>
</dbReference>
<dbReference type="SUPFAM" id="SSF54292">
    <property type="entry name" value="2Fe-2S ferredoxin-like"/>
    <property type="match status" value="1"/>
</dbReference>
<dbReference type="GO" id="GO:0046872">
    <property type="term" value="F:metal ion binding"/>
    <property type="evidence" value="ECO:0007669"/>
    <property type="project" value="UniProtKB-KW"/>
</dbReference>
<evidence type="ECO:0000256" key="4">
    <source>
        <dbReference type="ARBA" id="ARBA00022723"/>
    </source>
</evidence>
<organism evidence="10 11">
    <name type="scientific">Trinickia caryophylli</name>
    <name type="common">Paraburkholderia caryophylli</name>
    <dbReference type="NCBI Taxonomy" id="28094"/>
    <lineage>
        <taxon>Bacteria</taxon>
        <taxon>Pseudomonadati</taxon>
        <taxon>Pseudomonadota</taxon>
        <taxon>Betaproteobacteria</taxon>
        <taxon>Burkholderiales</taxon>
        <taxon>Burkholderiaceae</taxon>
        <taxon>Trinickia</taxon>
    </lineage>
</organism>
<dbReference type="EMBL" id="FXAH01000024">
    <property type="protein sequence ID" value="SMF81789.1"/>
    <property type="molecule type" value="Genomic_DNA"/>
</dbReference>
<dbReference type="AlphaFoldDB" id="A0A1X7H981"/>
<evidence type="ECO:0000256" key="3">
    <source>
        <dbReference type="ARBA" id="ARBA00022714"/>
    </source>
</evidence>
<keyword evidence="2" id="KW-0813">Transport</keyword>
<keyword evidence="11" id="KW-1185">Reference proteome</keyword>
<dbReference type="Pfam" id="PF00111">
    <property type="entry name" value="Fer2"/>
    <property type="match status" value="1"/>
</dbReference>
<evidence type="ECO:0000256" key="2">
    <source>
        <dbReference type="ARBA" id="ARBA00022448"/>
    </source>
</evidence>
<protein>
    <submittedName>
        <fullName evidence="10">Ferredoxin</fullName>
    </submittedName>
</protein>
<evidence type="ECO:0000256" key="1">
    <source>
        <dbReference type="ARBA" id="ARBA00007874"/>
    </source>
</evidence>
<dbReference type="OrthoDB" id="9806195at2"/>
<dbReference type="GO" id="GO:0051537">
    <property type="term" value="F:2 iron, 2 sulfur cluster binding"/>
    <property type="evidence" value="ECO:0007669"/>
    <property type="project" value="UniProtKB-KW"/>
</dbReference>
<keyword evidence="6" id="KW-0408">Iron</keyword>
<keyword evidence="5" id="KW-0249">Electron transport</keyword>
<evidence type="ECO:0000256" key="8">
    <source>
        <dbReference type="ARBA" id="ARBA00034078"/>
    </source>
</evidence>
<dbReference type="PANTHER" id="PTHR43112">
    <property type="entry name" value="FERREDOXIN"/>
    <property type="match status" value="1"/>
</dbReference>
<evidence type="ECO:0000256" key="6">
    <source>
        <dbReference type="ARBA" id="ARBA00023004"/>
    </source>
</evidence>
<dbReference type="GeneID" id="95553942"/>
<dbReference type="InterPro" id="IPR001041">
    <property type="entry name" value="2Fe-2S_ferredoxin-type"/>
</dbReference>
<evidence type="ECO:0000256" key="5">
    <source>
        <dbReference type="ARBA" id="ARBA00022982"/>
    </source>
</evidence>
<comment type="similarity">
    <text evidence="1">Belongs to the 2Fe2S plant-type ferredoxin family.</text>
</comment>
<dbReference type="InterPro" id="IPR012675">
    <property type="entry name" value="Beta-grasp_dom_sf"/>
</dbReference>
<evidence type="ECO:0000313" key="11">
    <source>
        <dbReference type="Proteomes" id="UP000192911"/>
    </source>
</evidence>
<dbReference type="Proteomes" id="UP000192911">
    <property type="component" value="Unassembled WGS sequence"/>
</dbReference>
<sequence length="99" mass="10595">MPTSERPPLIRVEPLGRSFEAPAHLSLLEAATAAGVRLPRSCRNGTCRTCLAQLRGGTVSYRIEWPGLTKEEKAEGFVLPCVAIAKTNLILVAPGAEVL</sequence>
<name>A0A1X7H981_TRICW</name>
<proteinExistence type="inferred from homology"/>
<keyword evidence="3" id="KW-0001">2Fe-2S</keyword>
<feature type="domain" description="2Fe-2S ferredoxin-type" evidence="9">
    <location>
        <begin position="8"/>
        <end position="99"/>
    </location>
</feature>
<dbReference type="Gene3D" id="3.10.20.30">
    <property type="match status" value="1"/>
</dbReference>
<comment type="cofactor">
    <cofactor evidence="8">
        <name>[2Fe-2S] cluster</name>
        <dbReference type="ChEBI" id="CHEBI:190135"/>
    </cofactor>
</comment>
<dbReference type="PANTHER" id="PTHR43112:SF30">
    <property type="entry name" value="FERREDOXIN-3, CHLOROPLASTIC"/>
    <property type="match status" value="1"/>
</dbReference>
<dbReference type="CDD" id="cd00207">
    <property type="entry name" value="fer2"/>
    <property type="match status" value="1"/>
</dbReference>
<evidence type="ECO:0000313" key="10">
    <source>
        <dbReference type="EMBL" id="SMF81789.1"/>
    </source>
</evidence>
<dbReference type="STRING" id="28094.SAMN06295900_12410"/>